<dbReference type="Gene3D" id="2.130.10.10">
    <property type="entry name" value="YVTN repeat-like/Quinoprotein amine dehydrogenase"/>
    <property type="match status" value="1"/>
</dbReference>
<reference evidence="3 4" key="2">
    <citation type="journal article" date="2007" name="BMC Biol.">
        <title>A 100%-complete sequence reveals unusually simple genomic features in the hot-spring red alga Cyanidioschyzon merolae.</title>
        <authorList>
            <person name="Nozaki H."/>
            <person name="Takano H."/>
            <person name="Misumi O."/>
            <person name="Terasawa K."/>
            <person name="Matsuzaki M."/>
            <person name="Maruyama S."/>
            <person name="Nishida K."/>
            <person name="Yagisawa F."/>
            <person name="Yoshida Y."/>
            <person name="Fujiwara T."/>
            <person name="Takio S."/>
            <person name="Tamura K."/>
            <person name="Chung S.J."/>
            <person name="Nakamura S."/>
            <person name="Kuroiwa H."/>
            <person name="Tanaka K."/>
            <person name="Sato N."/>
            <person name="Kuroiwa T."/>
        </authorList>
    </citation>
    <scope>NUCLEOTIDE SEQUENCE [LARGE SCALE GENOMIC DNA]</scope>
    <source>
        <strain evidence="3 4">10D</strain>
    </source>
</reference>
<feature type="region of interest" description="Disordered" evidence="1">
    <location>
        <begin position="167"/>
        <end position="206"/>
    </location>
</feature>
<feature type="compositionally biased region" description="Acidic residues" evidence="1">
    <location>
        <begin position="419"/>
        <end position="428"/>
    </location>
</feature>
<proteinExistence type="predicted"/>
<gene>
    <name evidence="3" type="ORF">CYME_CMG036C</name>
</gene>
<dbReference type="SMART" id="SM00320">
    <property type="entry name" value="WD40"/>
    <property type="match status" value="3"/>
</dbReference>
<accession>M1V4P0</accession>
<dbReference type="Gramene" id="CMG036CT">
    <property type="protein sequence ID" value="CMG036CT"/>
    <property type="gene ID" value="CMG036C"/>
</dbReference>
<organism evidence="3 4">
    <name type="scientific">Cyanidioschyzon merolae (strain NIES-3377 / 10D)</name>
    <name type="common">Unicellular red alga</name>
    <dbReference type="NCBI Taxonomy" id="280699"/>
    <lineage>
        <taxon>Eukaryota</taxon>
        <taxon>Rhodophyta</taxon>
        <taxon>Bangiophyceae</taxon>
        <taxon>Cyanidiales</taxon>
        <taxon>Cyanidiaceae</taxon>
        <taxon>Cyanidioschyzon</taxon>
    </lineage>
</organism>
<dbReference type="eggNOG" id="KOG4532">
    <property type="taxonomic scope" value="Eukaryota"/>
</dbReference>
<name>M1V4P0_CYAM1</name>
<dbReference type="InterPro" id="IPR015943">
    <property type="entry name" value="WD40/YVTN_repeat-like_dom_sf"/>
</dbReference>
<feature type="region of interest" description="Disordered" evidence="1">
    <location>
        <begin position="559"/>
        <end position="580"/>
    </location>
</feature>
<dbReference type="GeneID" id="16993305"/>
<dbReference type="InterPro" id="IPR036322">
    <property type="entry name" value="WD40_repeat_dom_sf"/>
</dbReference>
<dbReference type="Proteomes" id="UP000007014">
    <property type="component" value="Chromosome 7"/>
</dbReference>
<dbReference type="OrthoDB" id="64353at2759"/>
<feature type="region of interest" description="Disordered" evidence="1">
    <location>
        <begin position="402"/>
        <end position="430"/>
    </location>
</feature>
<dbReference type="PANTHER" id="PTHR43991">
    <property type="entry name" value="WD REPEAT PROTEIN (AFU_ORTHOLOGUE AFUA_8G05640)-RELATED"/>
    <property type="match status" value="1"/>
</dbReference>
<feature type="region of interest" description="Disordered" evidence="1">
    <location>
        <begin position="265"/>
        <end position="358"/>
    </location>
</feature>
<feature type="compositionally biased region" description="Polar residues" evidence="1">
    <location>
        <begin position="308"/>
        <end position="332"/>
    </location>
</feature>
<feature type="compositionally biased region" description="Basic and acidic residues" evidence="1">
    <location>
        <begin position="345"/>
        <end position="358"/>
    </location>
</feature>
<sequence>MTIPGAPTETEVGAVWRVVTKNAANSSADFVSVSPCLFYDEPCTIQHWQLRDLLHVPSYPFGTGRFVYFVSEGSLRRLDLKYWHTLAQEGDTASVRAAALPAGARVASRVRDALESLARERYLFLLRRELRERQRRADAGETARANLPEFHDASHLWDDADDNDVSSAYLPVPTRTATAGRIPSDRRDRSPRRSTAGANSEPDASVLPLFMPLTGAEAATMLAGSQIDELLRLELEQSARMLTQLIREAPSADTRIRLVRVGGTGPVSVQDRESGVNNYRTVPARSRSRRSADPRQAMDPRPRLEPSGRTTALLNQDSWQRSSRQLETSTHPSALRRPPSASMPTEREMSPAPTDKRYRSQRLQKYSFWPTSLCVMEPYVAVGGQGGQLVVGHLNHIASEGIQADHDGSPDAYPQEGENLTDDDDDDSYLNRRVERTPAHITRELEGSYRWGYQQYDLAVEQSGFWGPHLGRTAEVTDSVHCTTLLCGELRAGVVNNALTMAPTPADAARTQSWYLEATSWDAPTTAWSGALPRYLLVSTNDESVKIFDLERVREGHVASTTNDAHSASSGLPSSTLASQRRARTLEPDQVIRCSTNINYTAVSPDAKRLLAVGDSAEVFLFDSLSPSTGGGFRLHTTLREALDAGISAAWHPSGRQFAVASQDGTCCVWDTRFLNKPLVRYYTQSLFPIRSACRSVKFSPAEADVDLLVFAEHQKYVHIACARTYGDQVQTINLSSAGRSDEASRRGSPWQEQEEHIAGLGFARHGSSLMVGTESGIREYHVHHRQRHQLGDFIW</sequence>
<feature type="compositionally biased region" description="Polar residues" evidence="1">
    <location>
        <begin position="559"/>
        <end position="579"/>
    </location>
</feature>
<dbReference type="Pfam" id="PF00400">
    <property type="entry name" value="WD40"/>
    <property type="match status" value="1"/>
</dbReference>
<dbReference type="SUPFAM" id="SSF50978">
    <property type="entry name" value="WD40 repeat-like"/>
    <property type="match status" value="1"/>
</dbReference>
<evidence type="ECO:0000313" key="4">
    <source>
        <dbReference type="Proteomes" id="UP000007014"/>
    </source>
</evidence>
<reference evidence="3 4" key="1">
    <citation type="journal article" date="2004" name="Nature">
        <title>Genome sequence of the ultrasmall unicellular red alga Cyanidioschyzon merolae 10D.</title>
        <authorList>
            <person name="Matsuzaki M."/>
            <person name="Misumi O."/>
            <person name="Shin-i T."/>
            <person name="Maruyama S."/>
            <person name="Takahara M."/>
            <person name="Miyagishima S."/>
            <person name="Mori T."/>
            <person name="Nishida K."/>
            <person name="Yagisawa F."/>
            <person name="Nishida K."/>
            <person name="Yoshida Y."/>
            <person name="Nishimura Y."/>
            <person name="Nakao S."/>
            <person name="Kobayashi T."/>
            <person name="Momoyama Y."/>
            <person name="Higashiyama T."/>
            <person name="Minoda A."/>
            <person name="Sano M."/>
            <person name="Nomoto H."/>
            <person name="Oishi K."/>
            <person name="Hayashi H."/>
            <person name="Ohta F."/>
            <person name="Nishizaka S."/>
            <person name="Haga S."/>
            <person name="Miura S."/>
            <person name="Morishita T."/>
            <person name="Kabeya Y."/>
            <person name="Terasawa K."/>
            <person name="Suzuki Y."/>
            <person name="Ishii Y."/>
            <person name="Asakawa S."/>
            <person name="Takano H."/>
            <person name="Ohta N."/>
            <person name="Kuroiwa H."/>
            <person name="Tanaka K."/>
            <person name="Shimizu N."/>
            <person name="Sugano S."/>
            <person name="Sato N."/>
            <person name="Nozaki H."/>
            <person name="Ogasawara N."/>
            <person name="Kohara Y."/>
            <person name="Kuroiwa T."/>
        </authorList>
    </citation>
    <scope>NUCLEOTIDE SEQUENCE [LARGE SCALE GENOMIC DNA]</scope>
    <source>
        <strain evidence="3 4">10D</strain>
    </source>
</reference>
<dbReference type="InterPro" id="IPR019417">
    <property type="entry name" value="DUF2415"/>
</dbReference>
<dbReference type="EMBL" id="AP006489">
    <property type="protein sequence ID" value="BAM79565.1"/>
    <property type="molecule type" value="Genomic_DNA"/>
</dbReference>
<dbReference type="InterPro" id="IPR001680">
    <property type="entry name" value="WD40_rpt"/>
</dbReference>
<feature type="domain" description="DUF2415" evidence="2">
    <location>
        <begin position="693"/>
        <end position="725"/>
    </location>
</feature>
<dbReference type="RefSeq" id="XP_005535851.1">
    <property type="nucleotide sequence ID" value="XM_005535794.1"/>
</dbReference>
<dbReference type="HOGENOM" id="CLU_353164_0_0_1"/>
<evidence type="ECO:0000259" key="2">
    <source>
        <dbReference type="Pfam" id="PF10313"/>
    </source>
</evidence>
<dbReference type="AlphaFoldDB" id="M1V4P0"/>
<protein>
    <submittedName>
        <fullName evidence="3">Similar to WD-repeat protein</fullName>
    </submittedName>
</protein>
<evidence type="ECO:0000313" key="3">
    <source>
        <dbReference type="EMBL" id="BAM79565.1"/>
    </source>
</evidence>
<dbReference type="KEGG" id="cme:CYME_CMG036C"/>
<dbReference type="PANTHER" id="PTHR43991:SF9">
    <property type="entry name" value="DUF2415 DOMAIN-CONTAINING PROTEIN"/>
    <property type="match status" value="1"/>
</dbReference>
<evidence type="ECO:0000256" key="1">
    <source>
        <dbReference type="SAM" id="MobiDB-lite"/>
    </source>
</evidence>
<keyword evidence="4" id="KW-1185">Reference proteome</keyword>
<dbReference type="Pfam" id="PF10313">
    <property type="entry name" value="DUF2415"/>
    <property type="match status" value="1"/>
</dbReference>
<feature type="compositionally biased region" description="Basic and acidic residues" evidence="1">
    <location>
        <begin position="290"/>
        <end position="306"/>
    </location>
</feature>